<dbReference type="SUPFAM" id="SSF158573">
    <property type="entry name" value="GINS helical bundle-like"/>
    <property type="match status" value="1"/>
</dbReference>
<gene>
    <name evidence="1" type="ORF">BJ554DRAFT_517</name>
</gene>
<accession>A0A8H7ZTY6</accession>
<dbReference type="InterPro" id="IPR036224">
    <property type="entry name" value="GINS_bundle-like_dom_sf"/>
</dbReference>
<protein>
    <submittedName>
        <fullName evidence="1">Uncharacterized protein</fullName>
    </submittedName>
</protein>
<keyword evidence="2" id="KW-1185">Reference proteome</keyword>
<dbReference type="Proteomes" id="UP000673691">
    <property type="component" value="Unassembled WGS sequence"/>
</dbReference>
<dbReference type="AlphaFoldDB" id="A0A8H7ZTY6"/>
<name>A0A8H7ZTY6_9FUNG</name>
<organism evidence="1 2">
    <name type="scientific">Olpidium bornovanus</name>
    <dbReference type="NCBI Taxonomy" id="278681"/>
    <lineage>
        <taxon>Eukaryota</taxon>
        <taxon>Fungi</taxon>
        <taxon>Fungi incertae sedis</taxon>
        <taxon>Olpidiomycota</taxon>
        <taxon>Olpidiomycotina</taxon>
        <taxon>Olpidiomycetes</taxon>
        <taxon>Olpidiales</taxon>
        <taxon>Olpidiaceae</taxon>
        <taxon>Olpidium</taxon>
    </lineage>
</organism>
<dbReference type="EMBL" id="JAEFCI010007340">
    <property type="protein sequence ID" value="KAG5459122.1"/>
    <property type="molecule type" value="Genomic_DNA"/>
</dbReference>
<comment type="caution">
    <text evidence="1">The sequence shown here is derived from an EMBL/GenBank/DDBJ whole genome shotgun (WGS) entry which is preliminary data.</text>
</comment>
<evidence type="ECO:0000313" key="2">
    <source>
        <dbReference type="Proteomes" id="UP000673691"/>
    </source>
</evidence>
<dbReference type="Gene3D" id="1.20.58.1020">
    <property type="match status" value="1"/>
</dbReference>
<dbReference type="OrthoDB" id="1938138at2759"/>
<sequence>MGPAYAGAFGQGSFVVHSHRATRAADDIPQVTACHKLVSDLREARQAKARAGLAIVDPYHLQVGVVWLAEFASAEAPEKRGFFEFSARIALQRSHAWLYYSNHGGSASFCCSRMYRTNRSAILASWR</sequence>
<evidence type="ECO:0000313" key="1">
    <source>
        <dbReference type="EMBL" id="KAG5459122.1"/>
    </source>
</evidence>
<reference evidence="1 2" key="1">
    <citation type="journal article" name="Sci. Rep.">
        <title>Genome-scale phylogenetic analyses confirm Olpidium as the closest living zoosporic fungus to the non-flagellated, terrestrial fungi.</title>
        <authorList>
            <person name="Chang Y."/>
            <person name="Rochon D."/>
            <person name="Sekimoto S."/>
            <person name="Wang Y."/>
            <person name="Chovatia M."/>
            <person name="Sandor L."/>
            <person name="Salamov A."/>
            <person name="Grigoriev I.V."/>
            <person name="Stajich J.E."/>
            <person name="Spatafora J.W."/>
        </authorList>
    </citation>
    <scope>NUCLEOTIDE SEQUENCE [LARGE SCALE GENOMIC DNA]</scope>
    <source>
        <strain evidence="1">S191</strain>
    </source>
</reference>
<proteinExistence type="predicted"/>